<feature type="transmembrane region" description="Helical" evidence="2">
    <location>
        <begin position="260"/>
        <end position="279"/>
    </location>
</feature>
<name>A0A3N6M5E8_NATCH</name>
<dbReference type="InterPro" id="IPR058278">
    <property type="entry name" value="DUF7972"/>
</dbReference>
<feature type="transmembrane region" description="Helical" evidence="2">
    <location>
        <begin position="291"/>
        <end position="315"/>
    </location>
</feature>
<evidence type="ECO:0000313" key="4">
    <source>
        <dbReference type="Proteomes" id="UP000281431"/>
    </source>
</evidence>
<organism evidence="3 4">
    <name type="scientific">Natrarchaeobius chitinivorans</name>
    <dbReference type="NCBI Taxonomy" id="1679083"/>
    <lineage>
        <taxon>Archaea</taxon>
        <taxon>Methanobacteriati</taxon>
        <taxon>Methanobacteriota</taxon>
        <taxon>Stenosarchaea group</taxon>
        <taxon>Halobacteria</taxon>
        <taxon>Halobacteriales</taxon>
        <taxon>Natrialbaceae</taxon>
        <taxon>Natrarchaeobius</taxon>
    </lineage>
</organism>
<feature type="region of interest" description="Disordered" evidence="1">
    <location>
        <begin position="326"/>
        <end position="358"/>
    </location>
</feature>
<dbReference type="OrthoDB" id="265845at2157"/>
<keyword evidence="2" id="KW-0472">Membrane</keyword>
<comment type="caution">
    <text evidence="3">The sequence shown here is derived from an EMBL/GenBank/DDBJ whole genome shotgun (WGS) entry which is preliminary data.</text>
</comment>
<proteinExistence type="predicted"/>
<evidence type="ECO:0000256" key="2">
    <source>
        <dbReference type="SAM" id="Phobius"/>
    </source>
</evidence>
<gene>
    <name evidence="3" type="ORF">EA472_16405</name>
</gene>
<keyword evidence="2" id="KW-0812">Transmembrane</keyword>
<evidence type="ECO:0000313" key="3">
    <source>
        <dbReference type="EMBL" id="RQG98798.1"/>
    </source>
</evidence>
<evidence type="ECO:0000256" key="1">
    <source>
        <dbReference type="SAM" id="MobiDB-lite"/>
    </source>
</evidence>
<feature type="transmembrane region" description="Helical" evidence="2">
    <location>
        <begin position="38"/>
        <end position="63"/>
    </location>
</feature>
<dbReference type="Proteomes" id="UP000281431">
    <property type="component" value="Unassembled WGS sequence"/>
</dbReference>
<reference evidence="3 4" key="1">
    <citation type="submission" date="2018-10" db="EMBL/GenBank/DDBJ databases">
        <title>Natrarchaeobius chitinivorans gen. nov., sp. nov., and Natrarchaeobius haloalkaliphilus sp. nov., alkaliphilic, chitin-utilizing haloarchaea from hypersaline alkaline lakes.</title>
        <authorList>
            <person name="Sorokin D.Y."/>
            <person name="Elcheninov A.G."/>
            <person name="Kostrikina N.A."/>
            <person name="Bale N.J."/>
            <person name="Sinninghe Damste J.S."/>
            <person name="Khijniak T.V."/>
            <person name="Kublanov I.V."/>
            <person name="Toshchakov S.V."/>
        </authorList>
    </citation>
    <scope>NUCLEOTIDE SEQUENCE [LARGE SCALE GENOMIC DNA]</scope>
    <source>
        <strain evidence="3 4">AArcht7</strain>
    </source>
</reference>
<sequence>MSSSDADEAYESYGADIGERMTSWARFRDWFLVEADRLFVAALISVVTFLLFLVLNALGVISFVNDDSITRLAGGMIAGTFSLVTLVVSINQLILSREFAAAGESQDQLEGVLSFREDVTETTGVPAVPASPTRLLELLVEAIDDRARTLADATSDHDDELATRVRRYTNGVTNSTERIDETLEHTKFGTFRAVSAAIGYDDAWQLYAAKHLRGRYGDQLSDEAREALDGLIDALESFSVAREHFKTTYLQRELTRFSQLTIYCGVPAILSAMLVGFLYADLGGPAISADYLPFVVSALIAVVVSPLALLTSYILRTATVTRRTASVGPMLPQKDPDEGPFDVTYGEESESPTPAGSD</sequence>
<keyword evidence="4" id="KW-1185">Reference proteome</keyword>
<dbReference type="EMBL" id="REFZ01000012">
    <property type="protein sequence ID" value="RQG98798.1"/>
    <property type="molecule type" value="Genomic_DNA"/>
</dbReference>
<dbReference type="AlphaFoldDB" id="A0A3N6M5E8"/>
<accession>A0A3N6M5E8</accession>
<dbReference type="Pfam" id="PF25927">
    <property type="entry name" value="DUF7972"/>
    <property type="match status" value="1"/>
</dbReference>
<feature type="transmembrane region" description="Helical" evidence="2">
    <location>
        <begin position="69"/>
        <end position="90"/>
    </location>
</feature>
<protein>
    <submittedName>
        <fullName evidence="3">Uncharacterized protein</fullName>
    </submittedName>
</protein>
<keyword evidence="2" id="KW-1133">Transmembrane helix</keyword>